<keyword evidence="2" id="KW-1185">Reference proteome</keyword>
<dbReference type="Proteomes" id="UP001225034">
    <property type="component" value="Unassembled WGS sequence"/>
</dbReference>
<name>A0ABT9YMR6_9BACI</name>
<evidence type="ECO:0000313" key="1">
    <source>
        <dbReference type="EMBL" id="MDQ0209164.1"/>
    </source>
</evidence>
<accession>A0ABT9YMR6</accession>
<evidence type="ECO:0000313" key="2">
    <source>
        <dbReference type="Proteomes" id="UP001225034"/>
    </source>
</evidence>
<dbReference type="RefSeq" id="WP_306985824.1">
    <property type="nucleotide sequence ID" value="NZ_JAUSUA010000009.1"/>
</dbReference>
<dbReference type="EMBL" id="JAUSUA010000009">
    <property type="protein sequence ID" value="MDQ0209164.1"/>
    <property type="molecule type" value="Genomic_DNA"/>
</dbReference>
<reference evidence="1 2" key="1">
    <citation type="submission" date="2023-07" db="EMBL/GenBank/DDBJ databases">
        <title>Genomic Encyclopedia of Type Strains, Phase IV (KMG-IV): sequencing the most valuable type-strain genomes for metagenomic binning, comparative biology and taxonomic classification.</title>
        <authorList>
            <person name="Goeker M."/>
        </authorList>
    </citation>
    <scope>NUCLEOTIDE SEQUENCE [LARGE SCALE GENOMIC DNA]</scope>
    <source>
        <strain evidence="1 2">DSM 19154</strain>
    </source>
</reference>
<proteinExistence type="predicted"/>
<gene>
    <name evidence="1" type="ORF">J2S05_004004</name>
</gene>
<organism evidence="1 2">
    <name type="scientific">Alkalicoccobacillus murimartini</name>
    <dbReference type="NCBI Taxonomy" id="171685"/>
    <lineage>
        <taxon>Bacteria</taxon>
        <taxon>Bacillati</taxon>
        <taxon>Bacillota</taxon>
        <taxon>Bacilli</taxon>
        <taxon>Bacillales</taxon>
        <taxon>Bacillaceae</taxon>
        <taxon>Alkalicoccobacillus</taxon>
    </lineage>
</organism>
<sequence length="147" mass="16953">MTIPLSQWEAFMVETLRHNGVSGEDIIKGLQENDVTRFQSYDTTFDYEDLYVSWTDDSERIEKAITDGYQVKFLSVYGIKRLLKLMFSLEEPADYTLEEQQFVQVPLTNQQATTVRTLLSPNWSITDVSEVDDKQMLTITHATAIKS</sequence>
<comment type="caution">
    <text evidence="1">The sequence shown here is derived from an EMBL/GenBank/DDBJ whole genome shotgun (WGS) entry which is preliminary data.</text>
</comment>
<protein>
    <submittedName>
        <fullName evidence="1">Uncharacterized protein</fullName>
    </submittedName>
</protein>